<sequence>FLPEVFYSNRFYFIRIDFLSFFCSNRRAIQPFSFKRWLYFLGVFCLEMRSFNILSSLVYKGDLVYFFSRLDLERSSKEEA</sequence>
<proteinExistence type="predicted"/>
<accession>A0A7J7P661</accession>
<gene>
    <name evidence="1" type="ORF">GIB67_026417</name>
</gene>
<feature type="non-terminal residue" evidence="1">
    <location>
        <position position="80"/>
    </location>
</feature>
<protein>
    <recommendedName>
        <fullName evidence="3">Maturase K</fullName>
    </recommendedName>
</protein>
<name>A0A7J7P661_9MAGN</name>
<keyword evidence="2" id="KW-1185">Reference proteome</keyword>
<dbReference type="AlphaFoldDB" id="A0A7J7P661"/>
<comment type="caution">
    <text evidence="1">The sequence shown here is derived from an EMBL/GenBank/DDBJ whole genome shotgun (WGS) entry which is preliminary data.</text>
</comment>
<reference evidence="1 2" key="1">
    <citation type="journal article" date="2020" name="IScience">
        <title>Genome Sequencing of the Endangered Kingdonia uniflora (Circaeasteraceae, Ranunculales) Reveals Potential Mechanisms of Evolutionary Specialization.</title>
        <authorList>
            <person name="Sun Y."/>
            <person name="Deng T."/>
            <person name="Zhang A."/>
            <person name="Moore M.J."/>
            <person name="Landis J.B."/>
            <person name="Lin N."/>
            <person name="Zhang H."/>
            <person name="Zhang X."/>
            <person name="Huang J."/>
            <person name="Zhang X."/>
            <person name="Sun H."/>
            <person name="Wang H."/>
        </authorList>
    </citation>
    <scope>NUCLEOTIDE SEQUENCE [LARGE SCALE GENOMIC DNA]</scope>
    <source>
        <strain evidence="1">TB1705</strain>
        <tissue evidence="1">Leaf</tissue>
    </source>
</reference>
<dbReference type="EMBL" id="JACGCM010000223">
    <property type="protein sequence ID" value="KAF6174929.1"/>
    <property type="molecule type" value="Genomic_DNA"/>
</dbReference>
<evidence type="ECO:0008006" key="3">
    <source>
        <dbReference type="Google" id="ProtNLM"/>
    </source>
</evidence>
<organism evidence="1 2">
    <name type="scientific">Kingdonia uniflora</name>
    <dbReference type="NCBI Taxonomy" id="39325"/>
    <lineage>
        <taxon>Eukaryota</taxon>
        <taxon>Viridiplantae</taxon>
        <taxon>Streptophyta</taxon>
        <taxon>Embryophyta</taxon>
        <taxon>Tracheophyta</taxon>
        <taxon>Spermatophyta</taxon>
        <taxon>Magnoliopsida</taxon>
        <taxon>Ranunculales</taxon>
        <taxon>Circaeasteraceae</taxon>
        <taxon>Kingdonia</taxon>
    </lineage>
</organism>
<evidence type="ECO:0000313" key="1">
    <source>
        <dbReference type="EMBL" id="KAF6174929.1"/>
    </source>
</evidence>
<dbReference type="Proteomes" id="UP000541444">
    <property type="component" value="Unassembled WGS sequence"/>
</dbReference>
<evidence type="ECO:0000313" key="2">
    <source>
        <dbReference type="Proteomes" id="UP000541444"/>
    </source>
</evidence>